<name>A0A0C9VP60_SPHS4</name>
<keyword evidence="3" id="KW-1185">Reference proteome</keyword>
<evidence type="ECO:0000313" key="3">
    <source>
        <dbReference type="Proteomes" id="UP000054279"/>
    </source>
</evidence>
<sequence>MLDACTRRIHIAESSKTCNTIIGLKNADGDGDDDVCIAGTNSTSEDGHANRPPASPYPSPLNTQRARPDDAPPLLDKPSTFPAHVSTALDKRLQFDLNEGARNARNEKRTTLTWSDLSTSGFTRTDTSAPPSNSPPPS</sequence>
<dbReference type="EMBL" id="KN837151">
    <property type="protein sequence ID" value="KIJ39616.1"/>
    <property type="molecule type" value="Genomic_DNA"/>
</dbReference>
<dbReference type="OrthoDB" id="3362494at2759"/>
<dbReference type="HOGENOM" id="CLU_1856585_0_0_1"/>
<dbReference type="Proteomes" id="UP000054279">
    <property type="component" value="Unassembled WGS sequence"/>
</dbReference>
<feature type="compositionally biased region" description="Polar residues" evidence="1">
    <location>
        <begin position="111"/>
        <end position="127"/>
    </location>
</feature>
<dbReference type="AlphaFoldDB" id="A0A0C9VP60"/>
<protein>
    <submittedName>
        <fullName evidence="2">Uncharacterized protein</fullName>
    </submittedName>
</protein>
<feature type="region of interest" description="Disordered" evidence="1">
    <location>
        <begin position="100"/>
        <end position="138"/>
    </location>
</feature>
<accession>A0A0C9VP60</accession>
<feature type="region of interest" description="Disordered" evidence="1">
    <location>
        <begin position="28"/>
        <end position="82"/>
    </location>
</feature>
<proteinExistence type="predicted"/>
<evidence type="ECO:0000256" key="1">
    <source>
        <dbReference type="SAM" id="MobiDB-lite"/>
    </source>
</evidence>
<evidence type="ECO:0000313" key="2">
    <source>
        <dbReference type="EMBL" id="KIJ39616.1"/>
    </source>
</evidence>
<organism evidence="2 3">
    <name type="scientific">Sphaerobolus stellatus (strain SS14)</name>
    <dbReference type="NCBI Taxonomy" id="990650"/>
    <lineage>
        <taxon>Eukaryota</taxon>
        <taxon>Fungi</taxon>
        <taxon>Dikarya</taxon>
        <taxon>Basidiomycota</taxon>
        <taxon>Agaricomycotina</taxon>
        <taxon>Agaricomycetes</taxon>
        <taxon>Phallomycetidae</taxon>
        <taxon>Geastrales</taxon>
        <taxon>Sphaerobolaceae</taxon>
        <taxon>Sphaerobolus</taxon>
    </lineage>
</organism>
<gene>
    <name evidence="2" type="ORF">M422DRAFT_257684</name>
</gene>
<reference evidence="2 3" key="1">
    <citation type="submission" date="2014-06" db="EMBL/GenBank/DDBJ databases">
        <title>Evolutionary Origins and Diversification of the Mycorrhizal Mutualists.</title>
        <authorList>
            <consortium name="DOE Joint Genome Institute"/>
            <consortium name="Mycorrhizal Genomics Consortium"/>
            <person name="Kohler A."/>
            <person name="Kuo A."/>
            <person name="Nagy L.G."/>
            <person name="Floudas D."/>
            <person name="Copeland A."/>
            <person name="Barry K.W."/>
            <person name="Cichocki N."/>
            <person name="Veneault-Fourrey C."/>
            <person name="LaButti K."/>
            <person name="Lindquist E.A."/>
            <person name="Lipzen A."/>
            <person name="Lundell T."/>
            <person name="Morin E."/>
            <person name="Murat C."/>
            <person name="Riley R."/>
            <person name="Ohm R."/>
            <person name="Sun H."/>
            <person name="Tunlid A."/>
            <person name="Henrissat B."/>
            <person name="Grigoriev I.V."/>
            <person name="Hibbett D.S."/>
            <person name="Martin F."/>
        </authorList>
    </citation>
    <scope>NUCLEOTIDE SEQUENCE [LARGE SCALE GENOMIC DNA]</scope>
    <source>
        <strain evidence="2 3">SS14</strain>
    </source>
</reference>